<evidence type="ECO:0000313" key="5">
    <source>
        <dbReference type="Proteomes" id="UP000524237"/>
    </source>
</evidence>
<dbReference type="Gene3D" id="3.40.1620.10">
    <property type="entry name" value="YefM-like domain"/>
    <property type="match status" value="1"/>
</dbReference>
<dbReference type="InterPro" id="IPR036165">
    <property type="entry name" value="YefM-like_sf"/>
</dbReference>
<comment type="function">
    <text evidence="2">Antitoxin component of a type II toxin-antitoxin (TA) system.</text>
</comment>
<evidence type="ECO:0000256" key="1">
    <source>
        <dbReference type="ARBA" id="ARBA00009981"/>
    </source>
</evidence>
<dbReference type="SUPFAM" id="SSF143120">
    <property type="entry name" value="YefM-like"/>
    <property type="match status" value="1"/>
</dbReference>
<dbReference type="EMBL" id="JACGWU010000001">
    <property type="protein sequence ID" value="MBA8828851.1"/>
    <property type="molecule type" value="Genomic_DNA"/>
</dbReference>
<evidence type="ECO:0000313" key="4">
    <source>
        <dbReference type="EMBL" id="MBA8828851.1"/>
    </source>
</evidence>
<evidence type="ECO:0000256" key="2">
    <source>
        <dbReference type="RuleBase" id="RU362080"/>
    </source>
</evidence>
<dbReference type="InterPro" id="IPR006442">
    <property type="entry name" value="Antitoxin_Phd/YefM"/>
</dbReference>
<comment type="caution">
    <text evidence="4">The sequence shown here is derived from an EMBL/GenBank/DDBJ whole genome shotgun (WGS) entry which is preliminary data.</text>
</comment>
<dbReference type="PANTHER" id="PTHR33713:SF10">
    <property type="entry name" value="ANTITOXIN YAFN"/>
    <property type="match status" value="1"/>
</dbReference>
<comment type="similarity">
    <text evidence="1 2">Belongs to the phD/YefM antitoxin family.</text>
</comment>
<accession>A0A7W3JTB8</accession>
<keyword evidence="5" id="KW-1185">Reference proteome</keyword>
<feature type="compositionally biased region" description="Basic and acidic residues" evidence="3">
    <location>
        <begin position="65"/>
        <end position="75"/>
    </location>
</feature>
<dbReference type="PANTHER" id="PTHR33713">
    <property type="entry name" value="ANTITOXIN YAFN-RELATED"/>
    <property type="match status" value="1"/>
</dbReference>
<organism evidence="4 5">
    <name type="scientific">Alpinimonas psychrophila</name>
    <dbReference type="NCBI Taxonomy" id="748908"/>
    <lineage>
        <taxon>Bacteria</taxon>
        <taxon>Bacillati</taxon>
        <taxon>Actinomycetota</taxon>
        <taxon>Actinomycetes</taxon>
        <taxon>Micrococcales</taxon>
        <taxon>Microbacteriaceae</taxon>
        <taxon>Alpinimonas</taxon>
    </lineage>
</organism>
<dbReference type="InterPro" id="IPR051405">
    <property type="entry name" value="phD/YefM_antitoxin"/>
</dbReference>
<dbReference type="NCBIfam" id="TIGR01552">
    <property type="entry name" value="phd_fam"/>
    <property type="match status" value="1"/>
</dbReference>
<sequence length="91" mass="10215">MSITAPVTVSDARDQLAAIIDRVRAEHEPVYLSRRGQRVAAVIDADDLERLIELAEDMADIRAAEESREEMRRTQNEPTPWETVKADLGLA</sequence>
<evidence type="ECO:0000256" key="3">
    <source>
        <dbReference type="SAM" id="MobiDB-lite"/>
    </source>
</evidence>
<dbReference type="Pfam" id="PF02604">
    <property type="entry name" value="PhdYeFM_antitox"/>
    <property type="match status" value="1"/>
</dbReference>
<dbReference type="RefSeq" id="WP_182484210.1">
    <property type="nucleotide sequence ID" value="NZ_JACGWU010000001.1"/>
</dbReference>
<feature type="region of interest" description="Disordered" evidence="3">
    <location>
        <begin position="65"/>
        <end position="91"/>
    </location>
</feature>
<name>A0A7W3JTB8_9MICO</name>
<protein>
    <recommendedName>
        <fullName evidence="2">Antitoxin</fullName>
    </recommendedName>
</protein>
<dbReference type="Proteomes" id="UP000524237">
    <property type="component" value="Unassembled WGS sequence"/>
</dbReference>
<dbReference type="AlphaFoldDB" id="A0A7W3JTB8"/>
<proteinExistence type="inferred from homology"/>
<gene>
    <name evidence="4" type="ORF">FB555_000922</name>
</gene>
<reference evidence="4 5" key="1">
    <citation type="submission" date="2020-07" db="EMBL/GenBank/DDBJ databases">
        <title>Sequencing the genomes of 1000 actinobacteria strains.</title>
        <authorList>
            <person name="Klenk H.-P."/>
        </authorList>
    </citation>
    <scope>NUCLEOTIDE SEQUENCE [LARGE SCALE GENOMIC DNA]</scope>
    <source>
        <strain evidence="4 5">DSM 23737</strain>
    </source>
</reference>